<evidence type="ECO:0000313" key="7">
    <source>
        <dbReference type="Proteomes" id="UP000190625"/>
    </source>
</evidence>
<dbReference type="RefSeq" id="WP_078809350.1">
    <property type="nucleotide sequence ID" value="NZ_FUWM01000006.1"/>
</dbReference>
<organism evidence="6 7">
    <name type="scientific">Selenihalanaerobacter shriftii</name>
    <dbReference type="NCBI Taxonomy" id="142842"/>
    <lineage>
        <taxon>Bacteria</taxon>
        <taxon>Bacillati</taxon>
        <taxon>Bacillota</taxon>
        <taxon>Clostridia</taxon>
        <taxon>Halanaerobiales</taxon>
        <taxon>Halobacteroidaceae</taxon>
        <taxon>Selenihalanaerobacter</taxon>
    </lineage>
</organism>
<dbReference type="Pfam" id="PF00700">
    <property type="entry name" value="Flagellin_C"/>
    <property type="match status" value="1"/>
</dbReference>
<evidence type="ECO:0000256" key="1">
    <source>
        <dbReference type="ARBA" id="ARBA00004365"/>
    </source>
</evidence>
<evidence type="ECO:0000259" key="5">
    <source>
        <dbReference type="Pfam" id="PF00700"/>
    </source>
</evidence>
<evidence type="ECO:0000313" key="6">
    <source>
        <dbReference type="EMBL" id="SJZ44252.1"/>
    </source>
</evidence>
<name>A0A1T4KPA9_9FIRM</name>
<dbReference type="PANTHER" id="PTHR42792">
    <property type="entry name" value="FLAGELLIN"/>
    <property type="match status" value="1"/>
</dbReference>
<dbReference type="NCBIfam" id="TIGR02550">
    <property type="entry name" value="flagell_flgL"/>
    <property type="match status" value="1"/>
</dbReference>
<keyword evidence="3" id="KW-0975">Bacterial flagellum</keyword>
<evidence type="ECO:0000259" key="4">
    <source>
        <dbReference type="Pfam" id="PF00669"/>
    </source>
</evidence>
<gene>
    <name evidence="6" type="ORF">SAMN02745118_00860</name>
</gene>
<keyword evidence="6" id="KW-0969">Cilium</keyword>
<reference evidence="7" key="1">
    <citation type="submission" date="2017-02" db="EMBL/GenBank/DDBJ databases">
        <authorList>
            <person name="Varghese N."/>
            <person name="Submissions S."/>
        </authorList>
    </citation>
    <scope>NUCLEOTIDE SEQUENCE [LARGE SCALE GENOMIC DNA]</scope>
    <source>
        <strain evidence="7">ATCC BAA-73</strain>
    </source>
</reference>
<keyword evidence="7" id="KW-1185">Reference proteome</keyword>
<dbReference type="EMBL" id="FUWM01000006">
    <property type="protein sequence ID" value="SJZ44252.1"/>
    <property type="molecule type" value="Genomic_DNA"/>
</dbReference>
<evidence type="ECO:0000256" key="3">
    <source>
        <dbReference type="ARBA" id="ARBA00023143"/>
    </source>
</evidence>
<dbReference type="OrthoDB" id="9758307at2"/>
<comment type="similarity">
    <text evidence="2">Belongs to the bacterial flagellin family.</text>
</comment>
<dbReference type="STRING" id="142842.SAMN02745118_00860"/>
<feature type="domain" description="Flagellin N-terminal" evidence="4">
    <location>
        <begin position="5"/>
        <end position="140"/>
    </location>
</feature>
<dbReference type="Pfam" id="PF00669">
    <property type="entry name" value="Flagellin_N"/>
    <property type="match status" value="1"/>
</dbReference>
<protein>
    <submittedName>
        <fullName evidence="6">Flagellar hook-associated protein 3 FlgL</fullName>
    </submittedName>
</protein>
<dbReference type="InterPro" id="IPR001492">
    <property type="entry name" value="Flagellin"/>
</dbReference>
<feature type="domain" description="Flagellin C-terminal" evidence="5">
    <location>
        <begin position="206"/>
        <end position="288"/>
    </location>
</feature>
<dbReference type="InterPro" id="IPR046358">
    <property type="entry name" value="Flagellin_C"/>
</dbReference>
<dbReference type="PANTHER" id="PTHR42792:SF1">
    <property type="entry name" value="FLAGELLAR HOOK-ASSOCIATED PROTEIN 3"/>
    <property type="match status" value="1"/>
</dbReference>
<evidence type="ECO:0000256" key="2">
    <source>
        <dbReference type="ARBA" id="ARBA00005709"/>
    </source>
</evidence>
<dbReference type="InterPro" id="IPR001029">
    <property type="entry name" value="Flagellin_N"/>
</dbReference>
<dbReference type="Proteomes" id="UP000190625">
    <property type="component" value="Unassembled WGS sequence"/>
</dbReference>
<keyword evidence="6" id="KW-0966">Cell projection</keyword>
<sequence length="289" mass="32482">MRVTNGMMTNNLLKNLSDNMERLDKFNRQLSTGKKFDMPSQDPTGVVTSMGLKSTLNSNEQYIDNIDQALTWTSTTENALKNATKTLQRTRELAVYGANDSLSDSDRNAIADEVEQLREGLTEVANTDYNGRYIFAGYKTTTEPYPTADSNYQGDNGAIDREITRGVEMKINQDGAFFKGVFDEMKDLVTDLRNGNGDAISNTRIGNLDKKLNKVLRLRSEIGAKQNRLELTKSRLDEDKIKFKKLLSKNEDVDIAETIMNLKMSENVHRAALSSGARIIQPSLMQFLK</sequence>
<comment type="subcellular location">
    <subcellularLocation>
        <location evidence="1">Bacterial flagellum</location>
    </subcellularLocation>
</comment>
<dbReference type="Gene3D" id="1.20.1330.10">
    <property type="entry name" value="f41 fragment of flagellin, N-terminal domain"/>
    <property type="match status" value="1"/>
</dbReference>
<accession>A0A1T4KPA9</accession>
<dbReference type="GO" id="GO:0005198">
    <property type="term" value="F:structural molecule activity"/>
    <property type="evidence" value="ECO:0007669"/>
    <property type="project" value="InterPro"/>
</dbReference>
<dbReference type="AlphaFoldDB" id="A0A1T4KPA9"/>
<keyword evidence="6" id="KW-0282">Flagellum</keyword>
<dbReference type="InterPro" id="IPR013384">
    <property type="entry name" value="Flagell_FlgL"/>
</dbReference>
<dbReference type="GO" id="GO:0071973">
    <property type="term" value="P:bacterial-type flagellum-dependent cell motility"/>
    <property type="evidence" value="ECO:0007669"/>
    <property type="project" value="InterPro"/>
</dbReference>
<proteinExistence type="inferred from homology"/>
<dbReference type="GO" id="GO:0009424">
    <property type="term" value="C:bacterial-type flagellum hook"/>
    <property type="evidence" value="ECO:0007669"/>
    <property type="project" value="InterPro"/>
</dbReference>
<dbReference type="SUPFAM" id="SSF64518">
    <property type="entry name" value="Phase 1 flagellin"/>
    <property type="match status" value="1"/>
</dbReference>